<sequence>MVILIANADKAAKQLQEILDQNEYQMYYEDDRNFLQIWWDRLTNWIGEQLAELFSGLEPSSGFADLVLFVVIAAVLILIGMVVFQRVRRSRRSRGFTEYKPLQSLNEAKWAFTDHLEAARKQEESENYTDAVRHTFLSLLLYFHETGRLKARNWKTNWEYLTELQQVDRQLADSFHQLAFVFDEVVYGERILEKDEYIHYRDEAFKWLHDGSREPDVSGES</sequence>
<dbReference type="Pfam" id="PF13559">
    <property type="entry name" value="DUF4129"/>
    <property type="match status" value="1"/>
</dbReference>
<keyword evidence="1" id="KW-1133">Transmembrane helix</keyword>
<reference evidence="3 4" key="1">
    <citation type="submission" date="2019-03" db="EMBL/GenBank/DDBJ databases">
        <title>Genome sequence of Lentibacillus salicampi ATCC BAA-719.</title>
        <authorList>
            <person name="Maclea K.S."/>
            <person name="Simoes Junior M."/>
        </authorList>
    </citation>
    <scope>NUCLEOTIDE SEQUENCE [LARGE SCALE GENOMIC DNA]</scope>
    <source>
        <strain evidence="3 4">ATCC BAA-719</strain>
    </source>
</reference>
<dbReference type="AlphaFoldDB" id="A0A4Y9AE92"/>
<keyword evidence="1" id="KW-0812">Transmembrane</keyword>
<evidence type="ECO:0000259" key="2">
    <source>
        <dbReference type="Pfam" id="PF13559"/>
    </source>
</evidence>
<keyword evidence="4" id="KW-1185">Reference proteome</keyword>
<evidence type="ECO:0000313" key="4">
    <source>
        <dbReference type="Proteomes" id="UP000298484"/>
    </source>
</evidence>
<dbReference type="OrthoDB" id="2435598at2"/>
<evidence type="ECO:0000313" key="3">
    <source>
        <dbReference type="EMBL" id="TFJ93735.1"/>
    </source>
</evidence>
<organism evidence="3 4">
    <name type="scientific">Lentibacillus salicampi</name>
    <dbReference type="NCBI Taxonomy" id="175306"/>
    <lineage>
        <taxon>Bacteria</taxon>
        <taxon>Bacillati</taxon>
        <taxon>Bacillota</taxon>
        <taxon>Bacilli</taxon>
        <taxon>Bacillales</taxon>
        <taxon>Bacillaceae</taxon>
        <taxon>Lentibacillus</taxon>
    </lineage>
</organism>
<dbReference type="RefSeq" id="WP_135108990.1">
    <property type="nucleotide sequence ID" value="NZ_SRHY01000004.1"/>
</dbReference>
<dbReference type="InterPro" id="IPR025403">
    <property type="entry name" value="TgpA-like_C"/>
</dbReference>
<proteinExistence type="predicted"/>
<keyword evidence="1" id="KW-0472">Membrane</keyword>
<dbReference type="Proteomes" id="UP000298484">
    <property type="component" value="Unassembled WGS sequence"/>
</dbReference>
<dbReference type="EMBL" id="SRHY01000004">
    <property type="protein sequence ID" value="TFJ93735.1"/>
    <property type="molecule type" value="Genomic_DNA"/>
</dbReference>
<name>A0A4Y9AE92_9BACI</name>
<feature type="transmembrane region" description="Helical" evidence="1">
    <location>
        <begin position="63"/>
        <end position="84"/>
    </location>
</feature>
<accession>A0A4Y9AE92</accession>
<protein>
    <submittedName>
        <fullName evidence="3">DUF4129 domain-containing protein</fullName>
    </submittedName>
</protein>
<evidence type="ECO:0000256" key="1">
    <source>
        <dbReference type="SAM" id="Phobius"/>
    </source>
</evidence>
<feature type="domain" description="Protein-glutamine gamma-glutamyltransferase-like C-terminal" evidence="2">
    <location>
        <begin position="148"/>
        <end position="196"/>
    </location>
</feature>
<comment type="caution">
    <text evidence="3">The sequence shown here is derived from an EMBL/GenBank/DDBJ whole genome shotgun (WGS) entry which is preliminary data.</text>
</comment>
<gene>
    <name evidence="3" type="ORF">E4U82_05075</name>
</gene>